<sequence length="69" mass="7976">MKELATHKVHVTAHRNLNTRLGVVADEDLMDVSEDEILEGFKEEQTNVIAVRRIKICRKDEEIANIAYR</sequence>
<dbReference type="EMBL" id="JABSTR010000001">
    <property type="protein sequence ID" value="KAH9363208.1"/>
    <property type="molecule type" value="Genomic_DNA"/>
</dbReference>
<gene>
    <name evidence="1" type="ORF">HPB48_003859</name>
</gene>
<evidence type="ECO:0000313" key="1">
    <source>
        <dbReference type="EMBL" id="KAH9363208.1"/>
    </source>
</evidence>
<proteinExistence type="predicted"/>
<dbReference type="AlphaFoldDB" id="A0A9J6FLC4"/>
<reference evidence="1 2" key="1">
    <citation type="journal article" date="2020" name="Cell">
        <title>Large-Scale Comparative Analyses of Tick Genomes Elucidate Their Genetic Diversity and Vector Capacities.</title>
        <authorList>
            <consortium name="Tick Genome and Microbiome Consortium (TIGMIC)"/>
            <person name="Jia N."/>
            <person name="Wang J."/>
            <person name="Shi W."/>
            <person name="Du L."/>
            <person name="Sun Y."/>
            <person name="Zhan W."/>
            <person name="Jiang J.F."/>
            <person name="Wang Q."/>
            <person name="Zhang B."/>
            <person name="Ji P."/>
            <person name="Bell-Sakyi L."/>
            <person name="Cui X.M."/>
            <person name="Yuan T.T."/>
            <person name="Jiang B.G."/>
            <person name="Yang W.F."/>
            <person name="Lam T.T."/>
            <person name="Chang Q.C."/>
            <person name="Ding S.J."/>
            <person name="Wang X.J."/>
            <person name="Zhu J.G."/>
            <person name="Ruan X.D."/>
            <person name="Zhao L."/>
            <person name="Wei J.T."/>
            <person name="Ye R.Z."/>
            <person name="Que T.C."/>
            <person name="Du C.H."/>
            <person name="Zhou Y.H."/>
            <person name="Cheng J.X."/>
            <person name="Dai P.F."/>
            <person name="Guo W.B."/>
            <person name="Han X.H."/>
            <person name="Huang E.J."/>
            <person name="Li L.F."/>
            <person name="Wei W."/>
            <person name="Gao Y.C."/>
            <person name="Liu J.Z."/>
            <person name="Shao H.Z."/>
            <person name="Wang X."/>
            <person name="Wang C.C."/>
            <person name="Yang T.C."/>
            <person name="Huo Q.B."/>
            <person name="Li W."/>
            <person name="Chen H.Y."/>
            <person name="Chen S.E."/>
            <person name="Zhou L.G."/>
            <person name="Ni X.B."/>
            <person name="Tian J.H."/>
            <person name="Sheng Y."/>
            <person name="Liu T."/>
            <person name="Pan Y.S."/>
            <person name="Xia L.Y."/>
            <person name="Li J."/>
            <person name="Zhao F."/>
            <person name="Cao W.C."/>
        </authorList>
    </citation>
    <scope>NUCLEOTIDE SEQUENCE [LARGE SCALE GENOMIC DNA]</scope>
    <source>
        <strain evidence="1">HaeL-2018</strain>
    </source>
</reference>
<comment type="caution">
    <text evidence="1">The sequence shown here is derived from an EMBL/GenBank/DDBJ whole genome shotgun (WGS) entry which is preliminary data.</text>
</comment>
<dbReference type="Proteomes" id="UP000821853">
    <property type="component" value="Chromosome 1"/>
</dbReference>
<name>A0A9J6FLC4_HAELO</name>
<keyword evidence="2" id="KW-1185">Reference proteome</keyword>
<accession>A0A9J6FLC4</accession>
<evidence type="ECO:0000313" key="2">
    <source>
        <dbReference type="Proteomes" id="UP000821853"/>
    </source>
</evidence>
<protein>
    <submittedName>
        <fullName evidence="1">Uncharacterized protein</fullName>
    </submittedName>
</protein>
<organism evidence="1 2">
    <name type="scientific">Haemaphysalis longicornis</name>
    <name type="common">Bush tick</name>
    <dbReference type="NCBI Taxonomy" id="44386"/>
    <lineage>
        <taxon>Eukaryota</taxon>
        <taxon>Metazoa</taxon>
        <taxon>Ecdysozoa</taxon>
        <taxon>Arthropoda</taxon>
        <taxon>Chelicerata</taxon>
        <taxon>Arachnida</taxon>
        <taxon>Acari</taxon>
        <taxon>Parasitiformes</taxon>
        <taxon>Ixodida</taxon>
        <taxon>Ixodoidea</taxon>
        <taxon>Ixodidae</taxon>
        <taxon>Haemaphysalinae</taxon>
        <taxon>Haemaphysalis</taxon>
    </lineage>
</organism>
<dbReference type="VEuPathDB" id="VectorBase:HLOH_047780"/>
<dbReference type="OrthoDB" id="6776451at2759"/>